<dbReference type="InterPro" id="IPR011604">
    <property type="entry name" value="PDDEXK-like_dom_sf"/>
</dbReference>
<feature type="region of interest" description="Disordered" evidence="2">
    <location>
        <begin position="23"/>
        <end position="42"/>
    </location>
</feature>
<accession>A0AA87B7Q2</accession>
<organism evidence="3 4">
    <name type="scientific">Sphenostylis stenocarpa</name>
    <dbReference type="NCBI Taxonomy" id="92480"/>
    <lineage>
        <taxon>Eukaryota</taxon>
        <taxon>Viridiplantae</taxon>
        <taxon>Streptophyta</taxon>
        <taxon>Embryophyta</taxon>
        <taxon>Tracheophyta</taxon>
        <taxon>Spermatophyta</taxon>
        <taxon>Magnoliopsida</taxon>
        <taxon>eudicotyledons</taxon>
        <taxon>Gunneridae</taxon>
        <taxon>Pentapetalae</taxon>
        <taxon>rosids</taxon>
        <taxon>fabids</taxon>
        <taxon>Fabales</taxon>
        <taxon>Fabaceae</taxon>
        <taxon>Papilionoideae</taxon>
        <taxon>50 kb inversion clade</taxon>
        <taxon>NPAAA clade</taxon>
        <taxon>indigoferoid/millettioid clade</taxon>
        <taxon>Phaseoleae</taxon>
        <taxon>Sphenostylis</taxon>
    </lineage>
</organism>
<dbReference type="Pfam" id="PF09810">
    <property type="entry name" value="Exo5"/>
    <property type="match status" value="2"/>
</dbReference>
<name>A0AA87B7Q2_9FABA</name>
<dbReference type="Gene3D" id="3.90.320.10">
    <property type="match status" value="1"/>
</dbReference>
<evidence type="ECO:0000313" key="4">
    <source>
        <dbReference type="Proteomes" id="UP001189624"/>
    </source>
</evidence>
<evidence type="ECO:0000313" key="3">
    <source>
        <dbReference type="EMBL" id="CAJ1977433.1"/>
    </source>
</evidence>
<evidence type="ECO:0000256" key="2">
    <source>
        <dbReference type="SAM" id="MobiDB-lite"/>
    </source>
</evidence>
<dbReference type="GO" id="GO:0045145">
    <property type="term" value="F:single-stranded DNA 5'-3' DNA exonuclease activity"/>
    <property type="evidence" value="ECO:0007669"/>
    <property type="project" value="InterPro"/>
</dbReference>
<evidence type="ECO:0000256" key="1">
    <source>
        <dbReference type="ARBA" id="ARBA00009797"/>
    </source>
</evidence>
<dbReference type="Gramene" id="rna-AYBTSS11_LOCUS29598">
    <property type="protein sequence ID" value="CAJ1977433.1"/>
    <property type="gene ID" value="gene-AYBTSS11_LOCUS29598"/>
</dbReference>
<reference evidence="3" key="1">
    <citation type="submission" date="2023-10" db="EMBL/GenBank/DDBJ databases">
        <authorList>
            <person name="Domelevo Entfellner J.-B."/>
        </authorList>
    </citation>
    <scope>NUCLEOTIDE SEQUENCE</scope>
</reference>
<comment type="similarity">
    <text evidence="1">Belongs to the EXO5 family.</text>
</comment>
<sequence length="409" mass="47125">MVRTSSKKIPIVILSDEEDVYTEASTPSKHTPPLASKLHRNGKSIDSVSAQSKRRLCMCSEPDGDMRFISEPDIEDYGYFLRKKKPKADNNTLLHLFRSKRGLFVTDVAKTEWCERQTEFSLFSEEWKSNEGKRVGFGGGRRNNEAIKAGRNRHVQLQQEVQTLVELKVKSREDDMAMKLVNFINGVNQLVFDGLTRELPILSFAFAQGIWMVGQIDEVQMPRAKKDHNPILVEIKTRFQDTVPLEAQKRNGRIQLMCYKYLWNNIVAHAHHDFPCKQLYDYFELNPRRTLSKDLQAACDESGFTARSLGDVVRYYQNTCKMLAPASDMLVLRYESQRDHSVLYEEKVAYDEGWVKSEIESCLELWLGRREASFVAEDEQWKCGYCDFVSECEGYTDTDTVSTQSLASE</sequence>
<dbReference type="PANTHER" id="PTHR14464:SF4">
    <property type="entry name" value="EXONUCLEASE V"/>
    <property type="match status" value="1"/>
</dbReference>
<evidence type="ECO:0008006" key="5">
    <source>
        <dbReference type="Google" id="ProtNLM"/>
    </source>
</evidence>
<protein>
    <recommendedName>
        <fullName evidence="5">Exonuclease V</fullName>
    </recommendedName>
</protein>
<keyword evidence="4" id="KW-1185">Reference proteome</keyword>
<dbReference type="EMBL" id="OY731407">
    <property type="protein sequence ID" value="CAJ1977433.1"/>
    <property type="molecule type" value="Genomic_DNA"/>
</dbReference>
<dbReference type="PANTHER" id="PTHR14464">
    <property type="entry name" value="EXONUCLEASE V"/>
    <property type="match status" value="1"/>
</dbReference>
<gene>
    <name evidence="3" type="ORF">AYBTSS11_LOCUS29598</name>
</gene>
<proteinExistence type="inferred from homology"/>
<dbReference type="GO" id="GO:0036297">
    <property type="term" value="P:interstrand cross-link repair"/>
    <property type="evidence" value="ECO:0007669"/>
    <property type="project" value="TreeGrafter"/>
</dbReference>
<dbReference type="InterPro" id="IPR019190">
    <property type="entry name" value="EXOV"/>
</dbReference>
<dbReference type="AlphaFoldDB" id="A0AA87B7Q2"/>
<dbReference type="GO" id="GO:0005634">
    <property type="term" value="C:nucleus"/>
    <property type="evidence" value="ECO:0007669"/>
    <property type="project" value="TreeGrafter"/>
</dbReference>
<dbReference type="Proteomes" id="UP001189624">
    <property type="component" value="Chromosome 10"/>
</dbReference>